<name>A0ABZ2RNU6_9BACT</name>
<evidence type="ECO:0000256" key="4">
    <source>
        <dbReference type="ARBA" id="ARBA00023002"/>
    </source>
</evidence>
<dbReference type="InterPro" id="IPR029479">
    <property type="entry name" value="Nitroreductase"/>
</dbReference>
<dbReference type="Gene3D" id="3.40.109.10">
    <property type="entry name" value="NADH Oxidase"/>
    <property type="match status" value="1"/>
</dbReference>
<dbReference type="InterPro" id="IPR000415">
    <property type="entry name" value="Nitroreductase-like"/>
</dbReference>
<protein>
    <submittedName>
        <fullName evidence="6">Nitroreductase family protein</fullName>
    </submittedName>
</protein>
<dbReference type="InterPro" id="IPR016446">
    <property type="entry name" value="Flavin_OxRdtase_Frp"/>
</dbReference>
<evidence type="ECO:0000259" key="5">
    <source>
        <dbReference type="Pfam" id="PF00881"/>
    </source>
</evidence>
<keyword evidence="3" id="KW-0288">FMN</keyword>
<dbReference type="SUPFAM" id="SSF55469">
    <property type="entry name" value="FMN-dependent nitroreductase-like"/>
    <property type="match status" value="1"/>
</dbReference>
<sequence>MDKLHESVLNRASVRQFSDKEIPAELKQKLYDAIFYAPTSSNWFSSSAIIVTDKELLERIGNSNRFAKAVKTAKMFVVFVADFNRMNLAKKQFPDVEYNSHSSEGFLVAAGDCFIQATMLQDMAISNGLGTCFLGLVRTMVPELIKELNIEGQAYPVIGLAIGYPDEEIHTKPKLNRIFENRYDINLLDKEATQYSTKLENHFMKLAPDKKAYSYYEAMIRSASNYRMNTDLIEQIWELELKNK</sequence>
<keyword evidence="4" id="KW-0560">Oxidoreductase</keyword>
<accession>A0ABZ2RNU6</accession>
<evidence type="ECO:0000313" key="6">
    <source>
        <dbReference type="EMBL" id="WXL28667.1"/>
    </source>
</evidence>
<gene>
    <name evidence="6" type="ORF">WG616_01445</name>
</gene>
<reference evidence="6" key="1">
    <citation type="submission" date="2024-03" db="EMBL/GenBank/DDBJ databases">
        <title>Complete genome sequence of Mycoplasma gypis type strain B1/T1.</title>
        <authorList>
            <person name="Spergser J."/>
        </authorList>
    </citation>
    <scope>NUCLEOTIDE SEQUENCE [LARGE SCALE GENOMIC DNA]</scope>
    <source>
        <strain evidence="6">B1/T1</strain>
    </source>
</reference>
<dbReference type="PANTHER" id="PTHR43425:SF2">
    <property type="entry name" value="OXYGEN-INSENSITIVE NADPH NITROREDUCTASE"/>
    <property type="match status" value="1"/>
</dbReference>
<dbReference type="Proteomes" id="UP001460679">
    <property type="component" value="Chromosome"/>
</dbReference>
<evidence type="ECO:0000256" key="1">
    <source>
        <dbReference type="ARBA" id="ARBA00008366"/>
    </source>
</evidence>
<feature type="domain" description="Nitroreductase" evidence="5">
    <location>
        <begin position="9"/>
        <end position="164"/>
    </location>
</feature>
<dbReference type="RefSeq" id="WP_205498621.1">
    <property type="nucleotide sequence ID" value="NZ_CP148066.1"/>
</dbReference>
<proteinExistence type="inferred from homology"/>
<dbReference type="Pfam" id="PF00881">
    <property type="entry name" value="Nitroreductase"/>
    <property type="match status" value="1"/>
</dbReference>
<evidence type="ECO:0000256" key="3">
    <source>
        <dbReference type="ARBA" id="ARBA00022643"/>
    </source>
</evidence>
<evidence type="ECO:0000313" key="7">
    <source>
        <dbReference type="Proteomes" id="UP001460679"/>
    </source>
</evidence>
<comment type="similarity">
    <text evidence="1">Belongs to the flavin oxidoreductase frp family.</text>
</comment>
<dbReference type="PANTHER" id="PTHR43425">
    <property type="entry name" value="OXYGEN-INSENSITIVE NADPH NITROREDUCTASE"/>
    <property type="match status" value="1"/>
</dbReference>
<keyword evidence="2" id="KW-0285">Flavoprotein</keyword>
<evidence type="ECO:0000256" key="2">
    <source>
        <dbReference type="ARBA" id="ARBA00022630"/>
    </source>
</evidence>
<dbReference type="EMBL" id="CP148066">
    <property type="protein sequence ID" value="WXL28667.1"/>
    <property type="molecule type" value="Genomic_DNA"/>
</dbReference>
<organism evidence="6 7">
    <name type="scientific">[Mycoplasma] gypis</name>
    <dbReference type="NCBI Taxonomy" id="92404"/>
    <lineage>
        <taxon>Bacteria</taxon>
        <taxon>Bacillati</taxon>
        <taxon>Mycoplasmatota</taxon>
        <taxon>Mycoplasmoidales</taxon>
        <taxon>Metamycoplasmataceae</taxon>
        <taxon>Metamycoplasma</taxon>
    </lineage>
</organism>
<keyword evidence="7" id="KW-1185">Reference proteome</keyword>